<name>A0A026WF96_OOCBI</name>
<proteinExistence type="predicted"/>
<evidence type="ECO:0000313" key="1">
    <source>
        <dbReference type="EMBL" id="EZA54795.1"/>
    </source>
</evidence>
<protein>
    <submittedName>
        <fullName evidence="1">Uncharacterized protein</fullName>
    </submittedName>
</protein>
<reference evidence="1 2" key="1">
    <citation type="journal article" date="2014" name="Curr. Biol.">
        <title>The genome of the clonal raider ant Cerapachys biroi.</title>
        <authorList>
            <person name="Oxley P.R."/>
            <person name="Ji L."/>
            <person name="Fetter-Pruneda I."/>
            <person name="McKenzie S.K."/>
            <person name="Li C."/>
            <person name="Hu H."/>
            <person name="Zhang G."/>
            <person name="Kronauer D.J."/>
        </authorList>
    </citation>
    <scope>NUCLEOTIDE SEQUENCE [LARGE SCALE GENOMIC DNA]</scope>
</reference>
<evidence type="ECO:0000313" key="2">
    <source>
        <dbReference type="Proteomes" id="UP000053097"/>
    </source>
</evidence>
<gene>
    <name evidence="1" type="ORF">X777_05080</name>
</gene>
<dbReference type="Proteomes" id="UP000053097">
    <property type="component" value="Unassembled WGS sequence"/>
</dbReference>
<organism evidence="1 2">
    <name type="scientific">Ooceraea biroi</name>
    <name type="common">Clonal raider ant</name>
    <name type="synonym">Cerapachys biroi</name>
    <dbReference type="NCBI Taxonomy" id="2015173"/>
    <lineage>
        <taxon>Eukaryota</taxon>
        <taxon>Metazoa</taxon>
        <taxon>Ecdysozoa</taxon>
        <taxon>Arthropoda</taxon>
        <taxon>Hexapoda</taxon>
        <taxon>Insecta</taxon>
        <taxon>Pterygota</taxon>
        <taxon>Neoptera</taxon>
        <taxon>Endopterygota</taxon>
        <taxon>Hymenoptera</taxon>
        <taxon>Apocrita</taxon>
        <taxon>Aculeata</taxon>
        <taxon>Formicoidea</taxon>
        <taxon>Formicidae</taxon>
        <taxon>Dorylinae</taxon>
        <taxon>Ooceraea</taxon>
    </lineage>
</organism>
<keyword evidence="2" id="KW-1185">Reference proteome</keyword>
<dbReference type="AlphaFoldDB" id="A0A026WF96"/>
<feature type="non-terminal residue" evidence="1">
    <location>
        <position position="45"/>
    </location>
</feature>
<accession>A0A026WF96</accession>
<sequence>MRLLIYSFNERNQWSFRTIALTMQEAFLFPSTVFRRLTSVNKRLN</sequence>
<dbReference type="EMBL" id="KK107238">
    <property type="protein sequence ID" value="EZA54795.1"/>
    <property type="molecule type" value="Genomic_DNA"/>
</dbReference>